<sequence>MHMNKSIKYHKQKIYRYSKGGNDLEKKSFTGEKGTQNDIKIEGKNKFIKSTITVKKTIVKKTFSSSKDVLIIKKSKIMKTKKIVTIKPALI</sequence>
<evidence type="ECO:0000313" key="1">
    <source>
        <dbReference type="EMBL" id="ORY57629.1"/>
    </source>
</evidence>
<proteinExistence type="predicted"/>
<name>A0A1Y2DEF8_9FUNG</name>
<gene>
    <name evidence="1" type="ORF">LY90DRAFT_701613</name>
</gene>
<organism evidence="1 2">
    <name type="scientific">Neocallimastix californiae</name>
    <dbReference type="NCBI Taxonomy" id="1754190"/>
    <lineage>
        <taxon>Eukaryota</taxon>
        <taxon>Fungi</taxon>
        <taxon>Fungi incertae sedis</taxon>
        <taxon>Chytridiomycota</taxon>
        <taxon>Chytridiomycota incertae sedis</taxon>
        <taxon>Neocallimastigomycetes</taxon>
        <taxon>Neocallimastigales</taxon>
        <taxon>Neocallimastigaceae</taxon>
        <taxon>Neocallimastix</taxon>
    </lineage>
</organism>
<dbReference type="Proteomes" id="UP000193920">
    <property type="component" value="Unassembled WGS sequence"/>
</dbReference>
<evidence type="ECO:0000313" key="2">
    <source>
        <dbReference type="Proteomes" id="UP000193920"/>
    </source>
</evidence>
<reference evidence="1 2" key="1">
    <citation type="submission" date="2016-08" db="EMBL/GenBank/DDBJ databases">
        <title>A Parts List for Fungal Cellulosomes Revealed by Comparative Genomics.</title>
        <authorList>
            <consortium name="DOE Joint Genome Institute"/>
            <person name="Haitjema C.H."/>
            <person name="Gilmore S.P."/>
            <person name="Henske J.K."/>
            <person name="Solomon K.V."/>
            <person name="De Groot R."/>
            <person name="Kuo A."/>
            <person name="Mondo S.J."/>
            <person name="Salamov A.A."/>
            <person name="Labutti K."/>
            <person name="Zhao Z."/>
            <person name="Chiniquy J."/>
            <person name="Barry K."/>
            <person name="Brewer H.M."/>
            <person name="Purvine S.O."/>
            <person name="Wright A.T."/>
            <person name="Boxma B."/>
            <person name="Van Alen T."/>
            <person name="Hackstein J.H."/>
            <person name="Baker S.E."/>
            <person name="Grigoriev I.V."/>
            <person name="O'Malley M.A."/>
        </authorList>
    </citation>
    <scope>NUCLEOTIDE SEQUENCE [LARGE SCALE GENOMIC DNA]</scope>
    <source>
        <strain evidence="1 2">G1</strain>
    </source>
</reference>
<accession>A0A1Y2DEF8</accession>
<keyword evidence="2" id="KW-1185">Reference proteome</keyword>
<protein>
    <submittedName>
        <fullName evidence="1">Uncharacterized protein</fullName>
    </submittedName>
</protein>
<dbReference type="EMBL" id="MCOG01000069">
    <property type="protein sequence ID" value="ORY57629.1"/>
    <property type="molecule type" value="Genomic_DNA"/>
</dbReference>
<dbReference type="AlphaFoldDB" id="A0A1Y2DEF8"/>
<comment type="caution">
    <text evidence="1">The sequence shown here is derived from an EMBL/GenBank/DDBJ whole genome shotgun (WGS) entry which is preliminary data.</text>
</comment>